<feature type="compositionally biased region" description="Low complexity" evidence="11">
    <location>
        <begin position="510"/>
        <end position="529"/>
    </location>
</feature>
<dbReference type="CDD" id="cd02205">
    <property type="entry name" value="CBS_pair_SF"/>
    <property type="match status" value="2"/>
</dbReference>
<dbReference type="PANTHER" id="PTHR13780:SF36">
    <property type="entry name" value="CBS DOMAIN-CONTAINING PROTEIN"/>
    <property type="match status" value="1"/>
</dbReference>
<dbReference type="InterPro" id="IPR000644">
    <property type="entry name" value="CBS_dom"/>
</dbReference>
<dbReference type="GO" id="GO:0042149">
    <property type="term" value="P:cellular response to glucose starvation"/>
    <property type="evidence" value="ECO:0007669"/>
    <property type="project" value="UniProtKB-UniRule"/>
</dbReference>
<organism evidence="13 14">
    <name type="scientific">Fusarium duplospermum</name>
    <dbReference type="NCBI Taxonomy" id="1325734"/>
    <lineage>
        <taxon>Eukaryota</taxon>
        <taxon>Fungi</taxon>
        <taxon>Dikarya</taxon>
        <taxon>Ascomycota</taxon>
        <taxon>Pezizomycotina</taxon>
        <taxon>Sordariomycetes</taxon>
        <taxon>Hypocreomycetidae</taxon>
        <taxon>Hypocreales</taxon>
        <taxon>Nectriaceae</taxon>
        <taxon>Fusarium</taxon>
        <taxon>Fusarium solani species complex</taxon>
    </lineage>
</organism>
<dbReference type="PIRSF" id="PIRSF018148">
    <property type="entry name" value="UCP018148_CBS_YBR214w"/>
    <property type="match status" value="1"/>
</dbReference>
<feature type="compositionally biased region" description="Pro residues" evidence="11">
    <location>
        <begin position="424"/>
        <end position="445"/>
    </location>
</feature>
<evidence type="ECO:0000256" key="2">
    <source>
        <dbReference type="ARBA" id="ARBA00004496"/>
    </source>
</evidence>
<evidence type="ECO:0000313" key="14">
    <source>
        <dbReference type="Proteomes" id="UP000288168"/>
    </source>
</evidence>
<evidence type="ECO:0000256" key="3">
    <source>
        <dbReference type="ARBA" id="ARBA00006624"/>
    </source>
</evidence>
<feature type="compositionally biased region" description="Polar residues" evidence="11">
    <location>
        <begin position="72"/>
        <end position="84"/>
    </location>
</feature>
<name>A0A428Q1Z9_9HYPO</name>
<keyword evidence="14" id="KW-1185">Reference proteome</keyword>
<feature type="domain" description="CBS" evidence="12">
    <location>
        <begin position="214"/>
        <end position="273"/>
    </location>
</feature>
<evidence type="ECO:0000256" key="11">
    <source>
        <dbReference type="SAM" id="MobiDB-lite"/>
    </source>
</evidence>
<dbReference type="PANTHER" id="PTHR13780">
    <property type="entry name" value="AMP-ACTIVATED PROTEIN KINASE, GAMMA REGULATORY SUBUNIT"/>
    <property type="match status" value="1"/>
</dbReference>
<accession>A0A428Q1Z9</accession>
<dbReference type="EMBL" id="NKCI01000067">
    <property type="protein sequence ID" value="RSL59242.1"/>
    <property type="molecule type" value="Genomic_DNA"/>
</dbReference>
<comment type="caution">
    <text evidence="13">The sequence shown here is derived from an EMBL/GenBank/DDBJ whole genome shotgun (WGS) entry which is preliminary data.</text>
</comment>
<comment type="subcellular location">
    <subcellularLocation>
        <location evidence="2 9">Cytoplasm</location>
    </subcellularLocation>
</comment>
<sequence length="529" mass="56253">MDPPSSSSGPRELKDARATSSTSLNSAVSNSSASHKPPSFSQRSPSVSISAGSGQSAAKSAHRQSFAENLRNAPSSPRSQRHPSFTQAALQELLNHPPAGNKHANPKFAGRDWRDVAIGELVSPEDVKWVELDNSIEEATKLLLKSTTNVVLVREDASTQTATSTFDYTDLNYYLLVVVGLAKPEEDQVEIFNSILSKAQQGGEIPLRDVMPLFRKESLVTLPGSENLAQAIQILGSGIHRLLVTAPNGDVVGIASQLRIVEFFWNEGVNFASIDRLYPVMLRDLGIGTKEIVSVNSDSPLSDALTLMNNEGLTSVAVVDNGLNVVGNISTKDVRHLTKSSNAHLLNSSCMNFISVILNERGVEHGRDVFPVFYVNPYSTLAHTVAKLVATRSHRMWVVESASPSPSAPATPLMGPQGFTSTTAPPPPAAQPAPSAPANPTPPSPIVAAAVPASPVPTSAVPASAMAGARLSGRLSGVISLTDVLNMFARSTGLNPSDPGEQRARRRRSSSSSVRPSFESSRASIDLRR</sequence>
<feature type="region of interest" description="Disordered" evidence="11">
    <location>
        <begin position="1"/>
        <end position="84"/>
    </location>
</feature>
<dbReference type="AlphaFoldDB" id="A0A428Q1Z9"/>
<dbReference type="GO" id="GO:0030071">
    <property type="term" value="P:regulation of mitotic metaphase/anaphase transition"/>
    <property type="evidence" value="ECO:0007669"/>
    <property type="project" value="InterPro"/>
</dbReference>
<evidence type="ECO:0000256" key="6">
    <source>
        <dbReference type="ARBA" id="ARBA00022490"/>
    </source>
</evidence>
<evidence type="ECO:0000313" key="13">
    <source>
        <dbReference type="EMBL" id="RSL59242.1"/>
    </source>
</evidence>
<dbReference type="Gene3D" id="3.10.580.10">
    <property type="entry name" value="CBS-domain"/>
    <property type="match status" value="2"/>
</dbReference>
<dbReference type="SMART" id="SM00116">
    <property type="entry name" value="CBS"/>
    <property type="match status" value="2"/>
</dbReference>
<comment type="function">
    <text evidence="1 9">Involved in DNA replication and cell separation.</text>
</comment>
<keyword evidence="8 10" id="KW-0129">CBS domain</keyword>
<evidence type="ECO:0000256" key="4">
    <source>
        <dbReference type="ARBA" id="ARBA00014106"/>
    </source>
</evidence>
<dbReference type="GO" id="GO:0004865">
    <property type="term" value="F:protein serine/threonine phosphatase inhibitor activity"/>
    <property type="evidence" value="ECO:0007669"/>
    <property type="project" value="TreeGrafter"/>
</dbReference>
<dbReference type="STRING" id="1325734.A0A428Q1Z9"/>
<evidence type="ECO:0000256" key="9">
    <source>
        <dbReference type="PIRNR" id="PIRNR018148"/>
    </source>
</evidence>
<dbReference type="GO" id="GO:0005737">
    <property type="term" value="C:cytoplasm"/>
    <property type="evidence" value="ECO:0007669"/>
    <property type="project" value="UniProtKB-SubCell"/>
</dbReference>
<evidence type="ECO:0000256" key="5">
    <source>
        <dbReference type="ARBA" id="ARBA00020584"/>
    </source>
</evidence>
<evidence type="ECO:0000259" key="12">
    <source>
        <dbReference type="PROSITE" id="PS51371"/>
    </source>
</evidence>
<evidence type="ECO:0000256" key="7">
    <source>
        <dbReference type="ARBA" id="ARBA00022737"/>
    </source>
</evidence>
<reference evidence="13 14" key="1">
    <citation type="submission" date="2017-06" db="EMBL/GenBank/DDBJ databases">
        <title>Comparative genomic analysis of Ambrosia Fusariam Clade fungi.</title>
        <authorList>
            <person name="Stajich J.E."/>
            <person name="Carrillo J."/>
            <person name="Kijimoto T."/>
            <person name="Eskalen A."/>
            <person name="O'Donnell K."/>
            <person name="Kasson M."/>
        </authorList>
    </citation>
    <scope>NUCLEOTIDE SEQUENCE [LARGE SCALE GENOMIC DNA]</scope>
    <source>
        <strain evidence="13 14">NRRL62584</strain>
    </source>
</reference>
<feature type="compositionally biased region" description="Low complexity" evidence="11">
    <location>
        <begin position="18"/>
        <end position="34"/>
    </location>
</feature>
<protein>
    <recommendedName>
        <fullName evidence="4">Protein SDS23</fullName>
    </recommendedName>
    <alternativeName>
        <fullName evidence="5">Protein sds23</fullName>
    </alternativeName>
</protein>
<evidence type="ECO:0000256" key="8">
    <source>
        <dbReference type="ARBA" id="ARBA00023122"/>
    </source>
</evidence>
<evidence type="ECO:0000256" key="10">
    <source>
        <dbReference type="PROSITE-ProRule" id="PRU00703"/>
    </source>
</evidence>
<dbReference type="InterPro" id="IPR016711">
    <property type="entry name" value="Ssd23"/>
</dbReference>
<feature type="compositionally biased region" description="Low complexity" evidence="11">
    <location>
        <begin position="44"/>
        <end position="59"/>
    </location>
</feature>
<dbReference type="Pfam" id="PF00571">
    <property type="entry name" value="CBS"/>
    <property type="match status" value="2"/>
</dbReference>
<keyword evidence="6 9" id="KW-0963">Cytoplasm</keyword>
<dbReference type="OrthoDB" id="449052at2759"/>
<gene>
    <name evidence="13" type="ORF">CEP54_007368</name>
</gene>
<proteinExistence type="inferred from homology"/>
<evidence type="ECO:0000256" key="1">
    <source>
        <dbReference type="ARBA" id="ARBA00002656"/>
    </source>
</evidence>
<feature type="domain" description="CBS" evidence="12">
    <location>
        <begin position="288"/>
        <end position="344"/>
    </location>
</feature>
<dbReference type="SUPFAM" id="SSF54631">
    <property type="entry name" value="CBS-domain pair"/>
    <property type="match status" value="2"/>
</dbReference>
<keyword evidence="7" id="KW-0677">Repeat</keyword>
<feature type="region of interest" description="Disordered" evidence="11">
    <location>
        <begin position="402"/>
        <end position="446"/>
    </location>
</feature>
<dbReference type="InterPro" id="IPR046342">
    <property type="entry name" value="CBS_dom_sf"/>
</dbReference>
<feature type="region of interest" description="Disordered" evidence="11">
    <location>
        <begin position="490"/>
        <end position="529"/>
    </location>
</feature>
<dbReference type="PROSITE" id="PS51371">
    <property type="entry name" value="CBS"/>
    <property type="match status" value="2"/>
</dbReference>
<dbReference type="Proteomes" id="UP000288168">
    <property type="component" value="Unassembled WGS sequence"/>
</dbReference>
<comment type="similarity">
    <text evidence="3 9">Belongs to the SDS23 family.</text>
</comment>
<dbReference type="InterPro" id="IPR050511">
    <property type="entry name" value="AMPK_gamma/SDS23_families"/>
</dbReference>